<dbReference type="GO" id="GO:0005874">
    <property type="term" value="C:microtubule"/>
    <property type="evidence" value="ECO:0007669"/>
    <property type="project" value="TreeGrafter"/>
</dbReference>
<dbReference type="Gene3D" id="1.10.238.10">
    <property type="entry name" value="EF-hand"/>
    <property type="match status" value="1"/>
</dbReference>
<dbReference type="Pfam" id="PF05517">
    <property type="entry name" value="p25-alpha"/>
    <property type="match status" value="1"/>
</dbReference>
<protein>
    <submittedName>
        <fullName evidence="2">P25-alpha family protein</fullName>
    </submittedName>
</protein>
<comment type="similarity">
    <text evidence="1">Belongs to the TPPP family.</text>
</comment>
<reference evidence="2 3" key="1">
    <citation type="submission" date="2021-06" db="EMBL/GenBank/DDBJ databases">
        <title>Genome sequence of Babesia caballi.</title>
        <authorList>
            <person name="Yamagishi J."/>
            <person name="Kidaka T."/>
            <person name="Ochi A."/>
        </authorList>
    </citation>
    <scope>NUCLEOTIDE SEQUENCE [LARGE SCALE GENOMIC DNA]</scope>
    <source>
        <strain evidence="2">USDA-D6B2</strain>
    </source>
</reference>
<sequence length="124" mass="13565">MAVTQLSDVFQNYANKATGRLEGRMFVKIFRQAGLLNSKFTANDLDIIFVKHRARGERTLDLDSFDAAIKAVAKALALDYNALVDKVEKAGRPQYAGTDALPVRFYDDKSSYTGVHAHGGPSVG</sequence>
<evidence type="ECO:0000256" key="1">
    <source>
        <dbReference type="ARBA" id="ARBA00010994"/>
    </source>
</evidence>
<keyword evidence="3" id="KW-1185">Reference proteome</keyword>
<dbReference type="PANTHER" id="PTHR12932:SF9">
    <property type="entry name" value="TUBULIN POLYMERIZATION-PROMOTING PROTEIN HOMOLOG"/>
    <property type="match status" value="1"/>
</dbReference>
<dbReference type="Proteomes" id="UP001497744">
    <property type="component" value="Unassembled WGS sequence"/>
</dbReference>
<dbReference type="GO" id="GO:0046785">
    <property type="term" value="P:microtubule polymerization"/>
    <property type="evidence" value="ECO:0007669"/>
    <property type="project" value="InterPro"/>
</dbReference>
<gene>
    <name evidence="2" type="ORF">BcabD6B2_25190</name>
</gene>
<dbReference type="PANTHER" id="PTHR12932">
    <property type="entry name" value="P25 ALPHA-RELATED"/>
    <property type="match status" value="1"/>
</dbReference>
<dbReference type="RefSeq" id="XP_067715153.1">
    <property type="nucleotide sequence ID" value="XM_067859052.1"/>
</dbReference>
<dbReference type="InterPro" id="IPR008907">
    <property type="entry name" value="TPP/p25"/>
</dbReference>
<comment type="caution">
    <text evidence="2">The sequence shown here is derived from an EMBL/GenBank/DDBJ whole genome shotgun (WGS) entry which is preliminary data.</text>
</comment>
<organism evidence="2 3">
    <name type="scientific">Babesia caballi</name>
    <dbReference type="NCBI Taxonomy" id="5871"/>
    <lineage>
        <taxon>Eukaryota</taxon>
        <taxon>Sar</taxon>
        <taxon>Alveolata</taxon>
        <taxon>Apicomplexa</taxon>
        <taxon>Aconoidasida</taxon>
        <taxon>Piroplasmida</taxon>
        <taxon>Babesiidae</taxon>
        <taxon>Babesia</taxon>
    </lineage>
</organism>
<dbReference type="GO" id="GO:0015631">
    <property type="term" value="F:tubulin binding"/>
    <property type="evidence" value="ECO:0007669"/>
    <property type="project" value="InterPro"/>
</dbReference>
<dbReference type="AlphaFoldDB" id="A0AAV4LSW4"/>
<dbReference type="GO" id="GO:0001578">
    <property type="term" value="P:microtubule bundle formation"/>
    <property type="evidence" value="ECO:0007669"/>
    <property type="project" value="TreeGrafter"/>
</dbReference>
<evidence type="ECO:0000313" key="3">
    <source>
        <dbReference type="Proteomes" id="UP001497744"/>
    </source>
</evidence>
<dbReference type="GeneID" id="94194565"/>
<name>A0AAV4LSW4_BABCB</name>
<proteinExistence type="inferred from homology"/>
<dbReference type="GO" id="GO:0032273">
    <property type="term" value="P:positive regulation of protein polymerization"/>
    <property type="evidence" value="ECO:0007669"/>
    <property type="project" value="TreeGrafter"/>
</dbReference>
<dbReference type="InterPro" id="IPR011992">
    <property type="entry name" value="EF-hand-dom_pair"/>
</dbReference>
<dbReference type="SUPFAM" id="SSF47473">
    <property type="entry name" value="EF-hand"/>
    <property type="match status" value="1"/>
</dbReference>
<accession>A0AAV4LSW4</accession>
<dbReference type="EMBL" id="BPLF01000002">
    <property type="protein sequence ID" value="GIX63084.1"/>
    <property type="molecule type" value="Genomic_DNA"/>
</dbReference>
<evidence type="ECO:0000313" key="2">
    <source>
        <dbReference type="EMBL" id="GIX63084.1"/>
    </source>
</evidence>